<proteinExistence type="predicted"/>
<accession>A0A3M7Q4I3</accession>
<sequence length="275" mass="32309">FFLIIKNSISKIPYHKNRITVLLNFPYINTYLNTFIKTYFVESIYSKTSLRRWPTRRSPMVAPCTLHIKIYCKEKKLKPNVSLITVYINKNDELIIKTDDQNEAKELKQWPPNAFEFGIYEVVKTKKFYLALHDVDVKFDIESERVKQRLKQEYDIDNTLRMVKKSTGQKLELVKIVTSNQEKFNQMINDKKIRLGSSIVRVSPWRFGVTPDQCFKCLEFGHEISVAANEDPTPILEIIGQNLGKDFSNAISNHLFKNLDQLDPNMINRFMDFNE</sequence>
<reference evidence="1 2" key="1">
    <citation type="journal article" date="2018" name="Sci. Rep.">
        <title>Genomic signatures of local adaptation to the degree of environmental predictability in rotifers.</title>
        <authorList>
            <person name="Franch-Gras L."/>
            <person name="Hahn C."/>
            <person name="Garcia-Roger E.M."/>
            <person name="Carmona M.J."/>
            <person name="Serra M."/>
            <person name="Gomez A."/>
        </authorList>
    </citation>
    <scope>NUCLEOTIDE SEQUENCE [LARGE SCALE GENOMIC DNA]</scope>
    <source>
        <strain evidence="1">HYR1</strain>
    </source>
</reference>
<gene>
    <name evidence="1" type="ORF">BpHYR1_037258</name>
</gene>
<dbReference type="AlphaFoldDB" id="A0A3M7Q4I3"/>
<dbReference type="OrthoDB" id="10182611at2759"/>
<comment type="caution">
    <text evidence="1">The sequence shown here is derived from an EMBL/GenBank/DDBJ whole genome shotgun (WGS) entry which is preliminary data.</text>
</comment>
<dbReference type="Proteomes" id="UP000276133">
    <property type="component" value="Unassembled WGS sequence"/>
</dbReference>
<keyword evidence="2" id="KW-1185">Reference proteome</keyword>
<evidence type="ECO:0000313" key="2">
    <source>
        <dbReference type="Proteomes" id="UP000276133"/>
    </source>
</evidence>
<feature type="non-terminal residue" evidence="1">
    <location>
        <position position="1"/>
    </location>
</feature>
<protein>
    <submittedName>
        <fullName evidence="1">Uncharacterized protein</fullName>
    </submittedName>
</protein>
<evidence type="ECO:0000313" key="1">
    <source>
        <dbReference type="EMBL" id="RNA06376.1"/>
    </source>
</evidence>
<dbReference type="EMBL" id="REGN01007417">
    <property type="protein sequence ID" value="RNA06376.1"/>
    <property type="molecule type" value="Genomic_DNA"/>
</dbReference>
<organism evidence="1 2">
    <name type="scientific">Brachionus plicatilis</name>
    <name type="common">Marine rotifer</name>
    <name type="synonym">Brachionus muelleri</name>
    <dbReference type="NCBI Taxonomy" id="10195"/>
    <lineage>
        <taxon>Eukaryota</taxon>
        <taxon>Metazoa</taxon>
        <taxon>Spiralia</taxon>
        <taxon>Gnathifera</taxon>
        <taxon>Rotifera</taxon>
        <taxon>Eurotatoria</taxon>
        <taxon>Monogononta</taxon>
        <taxon>Pseudotrocha</taxon>
        <taxon>Ploima</taxon>
        <taxon>Brachionidae</taxon>
        <taxon>Brachionus</taxon>
    </lineage>
</organism>
<name>A0A3M7Q4I3_BRAPC</name>